<evidence type="ECO:0000256" key="4">
    <source>
        <dbReference type="SAM" id="Phobius"/>
    </source>
</evidence>
<feature type="transmembrane region" description="Helical" evidence="4">
    <location>
        <begin position="89"/>
        <end position="108"/>
    </location>
</feature>
<dbReference type="InterPro" id="IPR018060">
    <property type="entry name" value="HTH_AraC"/>
</dbReference>
<reference evidence="6 7" key="1">
    <citation type="submission" date="2018-05" db="EMBL/GenBank/DDBJ databases">
        <title>Chitinophaga sp. K3CV102501T nov., isolated from isolated from a monsoon evergreen broad-leaved forest soil.</title>
        <authorList>
            <person name="Lv Y."/>
        </authorList>
    </citation>
    <scope>NUCLEOTIDE SEQUENCE [LARGE SCALE GENOMIC DNA]</scope>
    <source>
        <strain evidence="6 7">GDMCC 1.1325</strain>
    </source>
</reference>
<feature type="transmembrane region" description="Helical" evidence="4">
    <location>
        <begin position="120"/>
        <end position="146"/>
    </location>
</feature>
<feature type="transmembrane region" description="Helical" evidence="4">
    <location>
        <begin position="61"/>
        <end position="83"/>
    </location>
</feature>
<feature type="transmembrane region" description="Helical" evidence="4">
    <location>
        <begin position="26"/>
        <end position="49"/>
    </location>
</feature>
<proteinExistence type="predicted"/>
<organism evidence="6 7">
    <name type="scientific">Chitinophaga flava</name>
    <dbReference type="NCBI Taxonomy" id="2259036"/>
    <lineage>
        <taxon>Bacteria</taxon>
        <taxon>Pseudomonadati</taxon>
        <taxon>Bacteroidota</taxon>
        <taxon>Chitinophagia</taxon>
        <taxon>Chitinophagales</taxon>
        <taxon>Chitinophagaceae</taxon>
        <taxon>Chitinophaga</taxon>
    </lineage>
</organism>
<keyword evidence="7" id="KW-1185">Reference proteome</keyword>
<dbReference type="SUPFAM" id="SSF46689">
    <property type="entry name" value="Homeodomain-like"/>
    <property type="match status" value="1"/>
</dbReference>
<evidence type="ECO:0000256" key="3">
    <source>
        <dbReference type="ARBA" id="ARBA00023163"/>
    </source>
</evidence>
<name>A0A365XVU4_9BACT</name>
<gene>
    <name evidence="6" type="ORF">DF182_29000</name>
</gene>
<keyword evidence="4" id="KW-1133">Transmembrane helix</keyword>
<feature type="domain" description="HTH araC/xylS-type" evidence="5">
    <location>
        <begin position="282"/>
        <end position="389"/>
    </location>
</feature>
<keyword evidence="4" id="KW-0812">Transmembrane</keyword>
<feature type="transmembrane region" description="Helical" evidence="4">
    <location>
        <begin position="166"/>
        <end position="182"/>
    </location>
</feature>
<dbReference type="OrthoDB" id="5492415at2"/>
<dbReference type="AlphaFoldDB" id="A0A365XVU4"/>
<evidence type="ECO:0000313" key="6">
    <source>
        <dbReference type="EMBL" id="RBL90497.1"/>
    </source>
</evidence>
<feature type="transmembrane region" description="Helical" evidence="4">
    <location>
        <begin position="236"/>
        <end position="253"/>
    </location>
</feature>
<dbReference type="Gene3D" id="1.10.10.60">
    <property type="entry name" value="Homeodomain-like"/>
    <property type="match status" value="2"/>
</dbReference>
<dbReference type="InterPro" id="IPR018062">
    <property type="entry name" value="HTH_AraC-typ_CS"/>
</dbReference>
<dbReference type="Pfam" id="PF12833">
    <property type="entry name" value="HTH_18"/>
    <property type="match status" value="1"/>
</dbReference>
<feature type="transmembrane region" description="Helical" evidence="4">
    <location>
        <begin position="203"/>
        <end position="224"/>
    </location>
</feature>
<keyword evidence="2" id="KW-0238">DNA-binding</keyword>
<keyword evidence="3" id="KW-0804">Transcription</keyword>
<protein>
    <recommendedName>
        <fullName evidence="5">HTH araC/xylS-type domain-containing protein</fullName>
    </recommendedName>
</protein>
<keyword evidence="4" id="KW-0472">Membrane</keyword>
<dbReference type="InterPro" id="IPR009057">
    <property type="entry name" value="Homeodomain-like_sf"/>
</dbReference>
<dbReference type="RefSeq" id="WP_113619245.1">
    <property type="nucleotide sequence ID" value="NZ_QFFJ01000002.1"/>
</dbReference>
<dbReference type="SMART" id="SM00342">
    <property type="entry name" value="HTH_ARAC"/>
    <property type="match status" value="1"/>
</dbReference>
<sequence length="389" mass="45485">MYRFILATFIITPILFEPLIQDMQIFFTGIVALLAVVISQSFFASGLLFFAKNNKLSNRLLAALILAIAFWLMDHFIRIAGIYDQRPDLYFMPIFYSFGFGPLLYFYVRSLVNQNFKFKRIHLLHFIPVALQFALYLTLAFCPFVFKEWYWENVHRPYTYRIEFDGTWASLGIYLIMSVRLLRRYQQWVQNNFSELSKIRLNWLITILIVSMILCFQWFIEILLRDLKGLYFDYDYSVEILGITALVLGVAGIRQSNLSGVTYEVTDKQMAEDAKALFEPDPEILNRIREAMEKQQLYLNPGLTLVDLAQAIKLNPKVVSRHINTGYQKSFNDYVNAYRVEEVKRKLTPANLEKTTIISIAMDAGFNSKTTFNRIFKEFTGMAPSEFIR</sequence>
<evidence type="ECO:0000256" key="1">
    <source>
        <dbReference type="ARBA" id="ARBA00023015"/>
    </source>
</evidence>
<keyword evidence="1" id="KW-0805">Transcription regulation</keyword>
<dbReference type="GO" id="GO:0043565">
    <property type="term" value="F:sequence-specific DNA binding"/>
    <property type="evidence" value="ECO:0007669"/>
    <property type="project" value="InterPro"/>
</dbReference>
<evidence type="ECO:0000259" key="5">
    <source>
        <dbReference type="PROSITE" id="PS01124"/>
    </source>
</evidence>
<dbReference type="PANTHER" id="PTHR43280">
    <property type="entry name" value="ARAC-FAMILY TRANSCRIPTIONAL REGULATOR"/>
    <property type="match status" value="1"/>
</dbReference>
<dbReference type="EMBL" id="QFFJ01000002">
    <property type="protein sequence ID" value="RBL90497.1"/>
    <property type="molecule type" value="Genomic_DNA"/>
</dbReference>
<evidence type="ECO:0000256" key="2">
    <source>
        <dbReference type="ARBA" id="ARBA00023125"/>
    </source>
</evidence>
<dbReference type="PRINTS" id="PR00032">
    <property type="entry name" value="HTHARAC"/>
</dbReference>
<accession>A0A365XVU4</accession>
<dbReference type="GO" id="GO:0003700">
    <property type="term" value="F:DNA-binding transcription factor activity"/>
    <property type="evidence" value="ECO:0007669"/>
    <property type="project" value="InterPro"/>
</dbReference>
<dbReference type="Proteomes" id="UP000253410">
    <property type="component" value="Unassembled WGS sequence"/>
</dbReference>
<comment type="caution">
    <text evidence="6">The sequence shown here is derived from an EMBL/GenBank/DDBJ whole genome shotgun (WGS) entry which is preliminary data.</text>
</comment>
<dbReference type="InterPro" id="IPR020449">
    <property type="entry name" value="Tscrpt_reg_AraC-type_HTH"/>
</dbReference>
<dbReference type="PANTHER" id="PTHR43280:SF29">
    <property type="entry name" value="ARAC-FAMILY TRANSCRIPTIONAL REGULATOR"/>
    <property type="match status" value="1"/>
</dbReference>
<evidence type="ECO:0000313" key="7">
    <source>
        <dbReference type="Proteomes" id="UP000253410"/>
    </source>
</evidence>
<dbReference type="PROSITE" id="PS00041">
    <property type="entry name" value="HTH_ARAC_FAMILY_1"/>
    <property type="match status" value="1"/>
</dbReference>
<dbReference type="PROSITE" id="PS01124">
    <property type="entry name" value="HTH_ARAC_FAMILY_2"/>
    <property type="match status" value="1"/>
</dbReference>